<dbReference type="InterPro" id="IPR011604">
    <property type="entry name" value="PDDEXK-like_dom_sf"/>
</dbReference>
<dbReference type="Gene3D" id="3.90.320.10">
    <property type="match status" value="1"/>
</dbReference>
<organism evidence="1 3">
    <name type="scientific">Dreissena polymorpha</name>
    <name type="common">Zebra mussel</name>
    <name type="synonym">Mytilus polymorpha</name>
    <dbReference type="NCBI Taxonomy" id="45954"/>
    <lineage>
        <taxon>Eukaryota</taxon>
        <taxon>Metazoa</taxon>
        <taxon>Spiralia</taxon>
        <taxon>Lophotrochozoa</taxon>
        <taxon>Mollusca</taxon>
        <taxon>Bivalvia</taxon>
        <taxon>Autobranchia</taxon>
        <taxon>Heteroconchia</taxon>
        <taxon>Euheterodonta</taxon>
        <taxon>Imparidentia</taxon>
        <taxon>Neoheterodontei</taxon>
        <taxon>Myida</taxon>
        <taxon>Dreissenoidea</taxon>
        <taxon>Dreissenidae</taxon>
        <taxon>Dreissena</taxon>
    </lineage>
</organism>
<reference evidence="1" key="2">
    <citation type="submission" date="2020-11" db="EMBL/GenBank/DDBJ databases">
        <authorList>
            <person name="McCartney M.A."/>
            <person name="Auch B."/>
            <person name="Kono T."/>
            <person name="Mallez S."/>
            <person name="Becker A."/>
            <person name="Gohl D.M."/>
            <person name="Silverstein K.A.T."/>
            <person name="Koren S."/>
            <person name="Bechman K.B."/>
            <person name="Herman A."/>
            <person name="Abrahante J.E."/>
            <person name="Garbe J."/>
        </authorList>
    </citation>
    <scope>NUCLEOTIDE SEQUENCE</scope>
    <source>
        <strain evidence="1">Duluth1</strain>
        <tissue evidence="1">Whole animal</tissue>
    </source>
</reference>
<proteinExistence type="predicted"/>
<name>A0A9D4DG15_DREPO</name>
<evidence type="ECO:0000313" key="3">
    <source>
        <dbReference type="Proteomes" id="UP000828390"/>
    </source>
</evidence>
<protein>
    <submittedName>
        <fullName evidence="1">Uncharacterized protein</fullName>
    </submittedName>
</protein>
<dbReference type="Proteomes" id="UP000828390">
    <property type="component" value="Unassembled WGS sequence"/>
</dbReference>
<dbReference type="AlphaFoldDB" id="A0A9D4DG15"/>
<dbReference type="EMBL" id="JAIWYP010000010">
    <property type="protein sequence ID" value="KAH3748341.1"/>
    <property type="molecule type" value="Genomic_DNA"/>
</dbReference>
<keyword evidence="3" id="KW-1185">Reference proteome</keyword>
<accession>A0A9D4DG15</accession>
<evidence type="ECO:0000313" key="2">
    <source>
        <dbReference type="EMBL" id="KAH3748466.1"/>
    </source>
</evidence>
<gene>
    <name evidence="1" type="ORF">DPMN_182782</name>
    <name evidence="2" type="ORF">DPMN_182912</name>
</gene>
<reference evidence="1" key="1">
    <citation type="journal article" date="2019" name="bioRxiv">
        <title>The Genome of the Zebra Mussel, Dreissena polymorpha: A Resource for Invasive Species Research.</title>
        <authorList>
            <person name="McCartney M.A."/>
            <person name="Auch B."/>
            <person name="Kono T."/>
            <person name="Mallez S."/>
            <person name="Zhang Y."/>
            <person name="Obille A."/>
            <person name="Becker A."/>
            <person name="Abrahante J.E."/>
            <person name="Garbe J."/>
            <person name="Badalamenti J.P."/>
            <person name="Herman A."/>
            <person name="Mangelson H."/>
            <person name="Liachko I."/>
            <person name="Sullivan S."/>
            <person name="Sone E.D."/>
            <person name="Koren S."/>
            <person name="Silverstein K.A.T."/>
            <person name="Beckman K.B."/>
            <person name="Gohl D.M."/>
        </authorList>
    </citation>
    <scope>NUCLEOTIDE SEQUENCE</scope>
    <source>
        <strain evidence="1">Duluth1</strain>
        <tissue evidence="1">Whole animal</tissue>
    </source>
</reference>
<sequence>MHVANKNYCEVVVYTNQGIHKQTVLFDKEFVDKLVVKCTAFCLDHIVPEVIEQKFGR</sequence>
<dbReference type="EMBL" id="JAIWYP010000010">
    <property type="protein sequence ID" value="KAH3748466.1"/>
    <property type="molecule type" value="Genomic_DNA"/>
</dbReference>
<comment type="caution">
    <text evidence="1">The sequence shown here is derived from an EMBL/GenBank/DDBJ whole genome shotgun (WGS) entry which is preliminary data.</text>
</comment>
<evidence type="ECO:0000313" key="1">
    <source>
        <dbReference type="EMBL" id="KAH3748341.1"/>
    </source>
</evidence>